<dbReference type="Gene3D" id="3.10.10.10">
    <property type="entry name" value="HIV Type 1 Reverse Transcriptase, subunit A, domain 1"/>
    <property type="match status" value="1"/>
</dbReference>
<comment type="caution">
    <text evidence="3">The sequence shown here is derived from an EMBL/GenBank/DDBJ whole genome shotgun (WGS) entry which is preliminary data.</text>
</comment>
<evidence type="ECO:0000259" key="2">
    <source>
        <dbReference type="Pfam" id="PF17919"/>
    </source>
</evidence>
<evidence type="ECO:0000313" key="4">
    <source>
        <dbReference type="Proteomes" id="UP000735874"/>
    </source>
</evidence>
<dbReference type="Gene3D" id="3.30.70.270">
    <property type="match status" value="3"/>
</dbReference>
<evidence type="ECO:0008006" key="5">
    <source>
        <dbReference type="Google" id="ProtNLM"/>
    </source>
</evidence>
<protein>
    <recommendedName>
        <fullName evidence="5">Reverse transcriptase/retrotransposon-derived protein RNase H-like domain-containing protein</fullName>
    </recommendedName>
</protein>
<organism evidence="3 4">
    <name type="scientific">Phytophthora cactorum</name>
    <dbReference type="NCBI Taxonomy" id="29920"/>
    <lineage>
        <taxon>Eukaryota</taxon>
        <taxon>Sar</taxon>
        <taxon>Stramenopiles</taxon>
        <taxon>Oomycota</taxon>
        <taxon>Peronosporomycetes</taxon>
        <taxon>Peronosporales</taxon>
        <taxon>Peronosporaceae</taxon>
        <taxon>Phytophthora</taxon>
    </lineage>
</organism>
<accession>A0A8T0ZGH7</accession>
<dbReference type="InterPro" id="IPR041577">
    <property type="entry name" value="RT_RNaseH_2"/>
</dbReference>
<gene>
    <name evidence="3" type="ORF">PC113_g7175</name>
</gene>
<dbReference type="PANTHER" id="PTHR33064:SF37">
    <property type="entry name" value="RIBONUCLEASE H"/>
    <property type="match status" value="1"/>
</dbReference>
<reference evidence="3" key="1">
    <citation type="submission" date="2018-10" db="EMBL/GenBank/DDBJ databases">
        <title>Effector identification in a new, highly contiguous assembly of the strawberry crown rot pathogen Phytophthora cactorum.</title>
        <authorList>
            <person name="Armitage A.D."/>
            <person name="Nellist C.F."/>
            <person name="Bates H."/>
            <person name="Vickerstaff R.J."/>
            <person name="Harrison R.J."/>
        </authorList>
    </citation>
    <scope>NUCLEOTIDE SEQUENCE</scope>
    <source>
        <strain evidence="3">15-7</strain>
    </source>
</reference>
<name>A0A8T0ZGH7_9STRA</name>
<feature type="domain" description="Reverse transcriptase" evidence="1">
    <location>
        <begin position="76"/>
        <end position="173"/>
    </location>
</feature>
<sequence length="560" mass="63498">MHEHIMIASGNALPLPAYGVVCDIDTQGHAPIKQRARRVPLRYLGKLYELLRALLRAGPIVFSDSPWASPIVIVMKKNCQDIRLCIDYKMVNAITAIMEYAMPLVDDLLTDLECYLWFCSLDAASGFWAIMMTLRARKVSAFVCALGHFEWLRMPFGLKNAPMIYQRMIDNALWGFFQPKGGWLKYSEMIRQAEAQAKERSATSNEGSFQTKFEADREASVETDPVLQLVNSPVTDMFATGELDESSLVPVFGRRSFVDDICFGGEDFDSCLATLDRLLTRFAQCRISISFTKSIFCQPKVDFLSHEISPESIKADSKKLSAITELSFPTSKRGMQSFLGALNYYSRFIQNFAVYGAALYQLKEEDFGPRGDLSVAQRAFEALQTKVAEAPILKHFDRTKEVHVMLFANEWALSTTLMQEHEGKLHPVRFVGRVLKESEMNYHPAEKEVLALLLLLKTCYMQLVGKTLHVYTRFSTLEWVHKSKSLFGRAVQFAVLLSPWHLNVQRVKEQDVVFAQLLQSSITNFVDLEESLAPLAPPNKGSPTIRMDPAMLYARLPRDY</sequence>
<proteinExistence type="predicted"/>
<dbReference type="SUPFAM" id="SSF56672">
    <property type="entry name" value="DNA/RNA polymerases"/>
    <property type="match status" value="2"/>
</dbReference>
<dbReference type="InterPro" id="IPR043502">
    <property type="entry name" value="DNA/RNA_pol_sf"/>
</dbReference>
<dbReference type="PANTHER" id="PTHR33064">
    <property type="entry name" value="POL PROTEIN"/>
    <property type="match status" value="1"/>
</dbReference>
<dbReference type="InterPro" id="IPR051320">
    <property type="entry name" value="Viral_Replic_Matur_Polypro"/>
</dbReference>
<dbReference type="Pfam" id="PF00078">
    <property type="entry name" value="RVT_1"/>
    <property type="match status" value="1"/>
</dbReference>
<dbReference type="AlphaFoldDB" id="A0A8T0ZGH7"/>
<dbReference type="Pfam" id="PF17919">
    <property type="entry name" value="RT_RNaseH_2"/>
    <property type="match status" value="1"/>
</dbReference>
<evidence type="ECO:0000313" key="3">
    <source>
        <dbReference type="EMBL" id="KAG2861436.1"/>
    </source>
</evidence>
<dbReference type="InterPro" id="IPR043128">
    <property type="entry name" value="Rev_trsase/Diguanyl_cyclase"/>
</dbReference>
<dbReference type="VEuPathDB" id="FungiDB:PC110_g4316"/>
<dbReference type="EMBL" id="RCMG01000155">
    <property type="protein sequence ID" value="KAG2861436.1"/>
    <property type="molecule type" value="Genomic_DNA"/>
</dbReference>
<dbReference type="Proteomes" id="UP000735874">
    <property type="component" value="Unassembled WGS sequence"/>
</dbReference>
<evidence type="ECO:0000259" key="1">
    <source>
        <dbReference type="Pfam" id="PF00078"/>
    </source>
</evidence>
<dbReference type="CDD" id="cd01647">
    <property type="entry name" value="RT_LTR"/>
    <property type="match status" value="1"/>
</dbReference>
<dbReference type="InterPro" id="IPR000477">
    <property type="entry name" value="RT_dom"/>
</dbReference>
<feature type="domain" description="Reverse transcriptase/retrotransposon-derived protein RNase H-like" evidence="2">
    <location>
        <begin position="376"/>
        <end position="470"/>
    </location>
</feature>